<feature type="region of interest" description="Disordered" evidence="14">
    <location>
        <begin position="66"/>
        <end position="90"/>
    </location>
</feature>
<protein>
    <recommendedName>
        <fullName evidence="5">EKC/KEOPS complex subunit GON7</fullName>
    </recommendedName>
</protein>
<keyword evidence="7" id="KW-0819">tRNA processing</keyword>
<dbReference type="AlphaFoldDB" id="A0A642V4E5"/>
<evidence type="ECO:0000256" key="5">
    <source>
        <dbReference type="ARBA" id="ARBA00019746"/>
    </source>
</evidence>
<evidence type="ECO:0000256" key="13">
    <source>
        <dbReference type="ARBA" id="ARBA00025393"/>
    </source>
</evidence>
<evidence type="ECO:0000256" key="4">
    <source>
        <dbReference type="ARBA" id="ARBA00011534"/>
    </source>
</evidence>
<keyword evidence="8" id="KW-0779">Telomere</keyword>
<dbReference type="InterPro" id="IPR014849">
    <property type="entry name" value="EKC/KEOPS_Gon7"/>
</dbReference>
<keyword evidence="16" id="KW-1185">Reference proteome</keyword>
<organism evidence="15 16">
    <name type="scientific">Trichomonascus ciferrii</name>
    <dbReference type="NCBI Taxonomy" id="44093"/>
    <lineage>
        <taxon>Eukaryota</taxon>
        <taxon>Fungi</taxon>
        <taxon>Dikarya</taxon>
        <taxon>Ascomycota</taxon>
        <taxon>Saccharomycotina</taxon>
        <taxon>Dipodascomycetes</taxon>
        <taxon>Dipodascales</taxon>
        <taxon>Trichomonascaceae</taxon>
        <taxon>Trichomonascus</taxon>
        <taxon>Trichomonascus ciferrii complex</taxon>
    </lineage>
</organism>
<keyword evidence="12" id="KW-0539">Nucleus</keyword>
<dbReference type="Proteomes" id="UP000761534">
    <property type="component" value="Unassembled WGS sequence"/>
</dbReference>
<comment type="caution">
    <text evidence="15">The sequence shown here is derived from an EMBL/GenBank/DDBJ whole genome shotgun (WGS) entry which is preliminary data.</text>
</comment>
<evidence type="ECO:0000256" key="10">
    <source>
        <dbReference type="ARBA" id="ARBA00023159"/>
    </source>
</evidence>
<evidence type="ECO:0000256" key="14">
    <source>
        <dbReference type="SAM" id="MobiDB-lite"/>
    </source>
</evidence>
<evidence type="ECO:0000256" key="7">
    <source>
        <dbReference type="ARBA" id="ARBA00022694"/>
    </source>
</evidence>
<dbReference type="GO" id="GO:0000781">
    <property type="term" value="C:chromosome, telomeric region"/>
    <property type="evidence" value="ECO:0007669"/>
    <property type="project" value="UniProtKB-SubCell"/>
</dbReference>
<evidence type="ECO:0000313" key="16">
    <source>
        <dbReference type="Proteomes" id="UP000761534"/>
    </source>
</evidence>
<dbReference type="GO" id="GO:0008033">
    <property type="term" value="P:tRNA processing"/>
    <property type="evidence" value="ECO:0007669"/>
    <property type="project" value="UniProtKB-KW"/>
</dbReference>
<dbReference type="VEuPathDB" id="FungiDB:TRICI_003275"/>
<dbReference type="OrthoDB" id="2288868at2759"/>
<evidence type="ECO:0000256" key="1">
    <source>
        <dbReference type="ARBA" id="ARBA00004123"/>
    </source>
</evidence>
<evidence type="ECO:0000256" key="9">
    <source>
        <dbReference type="ARBA" id="ARBA00023015"/>
    </source>
</evidence>
<evidence type="ECO:0000256" key="3">
    <source>
        <dbReference type="ARBA" id="ARBA00008529"/>
    </source>
</evidence>
<evidence type="ECO:0000256" key="6">
    <source>
        <dbReference type="ARBA" id="ARBA00022454"/>
    </source>
</evidence>
<accession>A0A642V4E5</accession>
<keyword evidence="9" id="KW-0805">Transcription regulation</keyword>
<keyword evidence="6" id="KW-0158">Chromosome</keyword>
<keyword evidence="11" id="KW-0804">Transcription</keyword>
<proteinExistence type="inferred from homology"/>
<keyword evidence="10" id="KW-0010">Activator</keyword>
<dbReference type="GO" id="GO:0005634">
    <property type="term" value="C:nucleus"/>
    <property type="evidence" value="ECO:0007669"/>
    <property type="project" value="UniProtKB-SubCell"/>
</dbReference>
<comment type="subunit">
    <text evidence="4">Component of the EKC/KEOPS complex composed of at least BUD32, CGI121, GON7, KAE1 and PCC1; the whole complex dimerizes.</text>
</comment>
<reference evidence="15" key="1">
    <citation type="journal article" date="2019" name="G3 (Bethesda)">
        <title>Genome Assemblies of Two Rare Opportunistic Yeast Pathogens: Diutina rugosa (syn. Candida rugosa) and Trichomonascus ciferrii (syn. Candida ciferrii).</title>
        <authorList>
            <person name="Mixao V."/>
            <person name="Saus E."/>
            <person name="Hansen A.P."/>
            <person name="Lass-Florl C."/>
            <person name="Gabaldon T."/>
        </authorList>
    </citation>
    <scope>NUCLEOTIDE SEQUENCE</scope>
    <source>
        <strain evidence="15">CBS 4856</strain>
    </source>
</reference>
<comment type="function">
    <text evidence="13">Component of the EKC/KEOPS complex that is required for the formation of a threonylcarbamoyl group on adenosine at position 37 (t(6)A37) in tRNAs that read codons beginning with adenine. The complex is probably involved in the transfer of the threonylcarbamoyl moiety of threonylcarbamoyl-AMP (TC-AMP) to the N6 group of A37. GON7 likely plays a supporting role to the catalytic subunit KAE1 in the complex. The EKC/KEOPS complex also promotes both telomere uncapping and telomere elongation. The complex is required for efficient recruitment of transcriptional coactivators.</text>
</comment>
<gene>
    <name evidence="15" type="ORF">TRICI_003275</name>
</gene>
<dbReference type="Pfam" id="PF08738">
    <property type="entry name" value="Gon7"/>
    <property type="match status" value="1"/>
</dbReference>
<feature type="compositionally biased region" description="Basic and acidic residues" evidence="14">
    <location>
        <begin position="66"/>
        <end position="82"/>
    </location>
</feature>
<name>A0A642V4E5_9ASCO</name>
<evidence type="ECO:0000256" key="2">
    <source>
        <dbReference type="ARBA" id="ARBA00004574"/>
    </source>
</evidence>
<evidence type="ECO:0000256" key="11">
    <source>
        <dbReference type="ARBA" id="ARBA00023163"/>
    </source>
</evidence>
<evidence type="ECO:0000313" key="15">
    <source>
        <dbReference type="EMBL" id="KAA8913073.1"/>
    </source>
</evidence>
<dbReference type="EMBL" id="SWFS01000237">
    <property type="protein sequence ID" value="KAA8913073.1"/>
    <property type="molecule type" value="Genomic_DNA"/>
</dbReference>
<comment type="subcellular location">
    <subcellularLocation>
        <location evidence="2">Chromosome</location>
        <location evidence="2">Telomere</location>
    </subcellularLocation>
    <subcellularLocation>
        <location evidence="1">Nucleus</location>
    </subcellularLocation>
</comment>
<sequence>MAVEAKYTKGDEEKIFTGSKEGVKIEDTDRNAMQEPSNTKLGDLRREIMSVQKQVNVFLTERMEAEKNGKTDAEELERKMLDGNDEEAEE</sequence>
<evidence type="ECO:0000256" key="12">
    <source>
        <dbReference type="ARBA" id="ARBA00023242"/>
    </source>
</evidence>
<comment type="similarity">
    <text evidence="3">Belongs to the GON7 family.</text>
</comment>
<evidence type="ECO:0000256" key="8">
    <source>
        <dbReference type="ARBA" id="ARBA00022895"/>
    </source>
</evidence>